<keyword evidence="1" id="KW-0472">Membrane</keyword>
<name>A0ABY6HKF6_9ARCH</name>
<accession>A0ABY6HKF6</accession>
<keyword evidence="1" id="KW-1133">Transmembrane helix</keyword>
<feature type="transmembrane region" description="Helical" evidence="1">
    <location>
        <begin position="33"/>
        <end position="54"/>
    </location>
</feature>
<feature type="transmembrane region" description="Helical" evidence="1">
    <location>
        <begin position="60"/>
        <end position="82"/>
    </location>
</feature>
<organism evidence="2 3">
    <name type="scientific">Candidatus Lokiarchaeum ossiferum</name>
    <dbReference type="NCBI Taxonomy" id="2951803"/>
    <lineage>
        <taxon>Archaea</taxon>
        <taxon>Promethearchaeati</taxon>
        <taxon>Promethearchaeota</taxon>
        <taxon>Promethearchaeia</taxon>
        <taxon>Promethearchaeales</taxon>
        <taxon>Promethearchaeaceae</taxon>
        <taxon>Candidatus Lokiarchaeum</taxon>
    </lineage>
</organism>
<protein>
    <recommendedName>
        <fullName evidence="4">Zinc ribbon domain-containing protein</fullName>
    </recommendedName>
</protein>
<gene>
    <name evidence="2" type="ORF">NEF87_000290</name>
</gene>
<sequence length="134" mass="15379">MMGIVSDLLDYIFSGIVKLFLPRNTSNNYGKGWPVIVTGFIDITLVLAVVFVPIFLWKIIIIIILVYGIMMFLDFFIGYLNVKNKDLPGTLRYCERCAKNMGRFRSVCPSCGWSLKAKKQKKQAEVKEEPYQDL</sequence>
<evidence type="ECO:0000256" key="1">
    <source>
        <dbReference type="SAM" id="Phobius"/>
    </source>
</evidence>
<keyword evidence="1" id="KW-0812">Transmembrane</keyword>
<dbReference type="Proteomes" id="UP001208689">
    <property type="component" value="Chromosome"/>
</dbReference>
<reference evidence="2" key="1">
    <citation type="submission" date="2022-09" db="EMBL/GenBank/DDBJ databases">
        <title>Actin cytoskeleton and complex cell architecture in an #Asgard archaeon.</title>
        <authorList>
            <person name="Ponce Toledo R.I."/>
            <person name="Schleper C."/>
            <person name="Rodrigues Oliveira T."/>
            <person name="Wollweber F."/>
            <person name="Xu J."/>
            <person name="Rittmann S."/>
            <person name="Klingl A."/>
            <person name="Pilhofer M."/>
        </authorList>
    </citation>
    <scope>NUCLEOTIDE SEQUENCE</scope>
    <source>
        <strain evidence="2">B-35</strain>
    </source>
</reference>
<evidence type="ECO:0008006" key="4">
    <source>
        <dbReference type="Google" id="ProtNLM"/>
    </source>
</evidence>
<evidence type="ECO:0000313" key="2">
    <source>
        <dbReference type="EMBL" id="UYP44005.1"/>
    </source>
</evidence>
<evidence type="ECO:0000313" key="3">
    <source>
        <dbReference type="Proteomes" id="UP001208689"/>
    </source>
</evidence>
<dbReference type="EMBL" id="CP104013">
    <property type="protein sequence ID" value="UYP44005.1"/>
    <property type="molecule type" value="Genomic_DNA"/>
</dbReference>
<keyword evidence="3" id="KW-1185">Reference proteome</keyword>
<proteinExistence type="predicted"/>